<dbReference type="EMBL" id="JABFBC010000001">
    <property type="protein sequence ID" value="NNU79648.1"/>
    <property type="molecule type" value="Genomic_DNA"/>
</dbReference>
<evidence type="ECO:0000313" key="5">
    <source>
        <dbReference type="Proteomes" id="UP000572377"/>
    </source>
</evidence>
<keyword evidence="1" id="KW-0547">Nucleotide-binding</keyword>
<dbReference type="InterPro" id="IPR027417">
    <property type="entry name" value="P-loop_NTPase"/>
</dbReference>
<dbReference type="Proteomes" id="UP000572377">
    <property type="component" value="Unassembled WGS sequence"/>
</dbReference>
<accession>A0A849KW07</accession>
<dbReference type="SMART" id="SM00382">
    <property type="entry name" value="AAA"/>
    <property type="match status" value="1"/>
</dbReference>
<feature type="domain" description="ABC transporter" evidence="3">
    <location>
        <begin position="2"/>
        <end position="225"/>
    </location>
</feature>
<organism evidence="4 5">
    <name type="scientific">Halovulum dunhuangense</name>
    <dbReference type="NCBI Taxonomy" id="1505036"/>
    <lineage>
        <taxon>Bacteria</taxon>
        <taxon>Pseudomonadati</taxon>
        <taxon>Pseudomonadota</taxon>
        <taxon>Alphaproteobacteria</taxon>
        <taxon>Rhodobacterales</taxon>
        <taxon>Paracoccaceae</taxon>
        <taxon>Halovulum</taxon>
    </lineage>
</organism>
<sequence>MISFEKASFAYGDRPVLTGVTQTLEPGGFYFLTGPSGSGKTTFLKLCTLAEIPQSGSARYFGEEAGTLDREGIARMRQRMGVVHQDCQFLDHLPLRRNIALPLELAGRRKPEHEGDIDDLMAWVGLSDRAEALPPELSGGERQRAALARAVILSPDILIADEPTGNIDKDMGRRILALLIELNRLGRTVLIATHDLELIRAAKAEISARVLRIAGGCITQAGAEL</sequence>
<protein>
    <submittedName>
        <fullName evidence="4">ATP-binding cassette domain-containing protein</fullName>
    </submittedName>
</protein>
<evidence type="ECO:0000256" key="1">
    <source>
        <dbReference type="ARBA" id="ARBA00022741"/>
    </source>
</evidence>
<dbReference type="PANTHER" id="PTHR24220:SF470">
    <property type="entry name" value="CELL DIVISION ATP-BINDING PROTEIN FTSE"/>
    <property type="match status" value="1"/>
</dbReference>
<dbReference type="Pfam" id="PF00005">
    <property type="entry name" value="ABC_tran"/>
    <property type="match status" value="1"/>
</dbReference>
<dbReference type="PROSITE" id="PS00211">
    <property type="entry name" value="ABC_TRANSPORTER_1"/>
    <property type="match status" value="1"/>
</dbReference>
<evidence type="ECO:0000256" key="2">
    <source>
        <dbReference type="ARBA" id="ARBA00022840"/>
    </source>
</evidence>
<comment type="caution">
    <text evidence="4">The sequence shown here is derived from an EMBL/GenBank/DDBJ whole genome shotgun (WGS) entry which is preliminary data.</text>
</comment>
<evidence type="ECO:0000313" key="4">
    <source>
        <dbReference type="EMBL" id="NNU79648.1"/>
    </source>
</evidence>
<dbReference type="InterPro" id="IPR015854">
    <property type="entry name" value="ABC_transpr_LolD-like"/>
</dbReference>
<dbReference type="GO" id="GO:0005524">
    <property type="term" value="F:ATP binding"/>
    <property type="evidence" value="ECO:0007669"/>
    <property type="project" value="UniProtKB-KW"/>
</dbReference>
<keyword evidence="2 4" id="KW-0067">ATP-binding</keyword>
<reference evidence="4 5" key="1">
    <citation type="submission" date="2020-05" db="EMBL/GenBank/DDBJ databases">
        <title>Gimesia benthica sp. nov., a novel planctomycete isolated from a deep-sea water sample of the Northwest Indian Ocean.</title>
        <authorList>
            <person name="Wang J."/>
            <person name="Ruan C."/>
            <person name="Song L."/>
            <person name="Zhu Y."/>
            <person name="Li A."/>
            <person name="Zheng X."/>
            <person name="Wang L."/>
            <person name="Lu Z."/>
            <person name="Huang Y."/>
            <person name="Du W."/>
            <person name="Zhou Y."/>
            <person name="Huang L."/>
            <person name="Dai X."/>
        </authorList>
    </citation>
    <scope>NUCLEOTIDE SEQUENCE [LARGE SCALE GENOMIC DNA]</scope>
    <source>
        <strain evidence="4 5">YYQ-30</strain>
    </source>
</reference>
<dbReference type="Gene3D" id="3.40.50.300">
    <property type="entry name" value="P-loop containing nucleotide triphosphate hydrolases"/>
    <property type="match status" value="1"/>
</dbReference>
<dbReference type="InterPro" id="IPR003593">
    <property type="entry name" value="AAA+_ATPase"/>
</dbReference>
<dbReference type="InterPro" id="IPR017871">
    <property type="entry name" value="ABC_transporter-like_CS"/>
</dbReference>
<dbReference type="GO" id="GO:0016887">
    <property type="term" value="F:ATP hydrolysis activity"/>
    <property type="evidence" value="ECO:0007669"/>
    <property type="project" value="InterPro"/>
</dbReference>
<proteinExistence type="predicted"/>
<gene>
    <name evidence="4" type="ORF">HMH01_04260</name>
</gene>
<name>A0A849KW07_9RHOB</name>
<dbReference type="PANTHER" id="PTHR24220">
    <property type="entry name" value="IMPORT ATP-BINDING PROTEIN"/>
    <property type="match status" value="1"/>
</dbReference>
<keyword evidence="5" id="KW-1185">Reference proteome</keyword>
<dbReference type="PROSITE" id="PS50893">
    <property type="entry name" value="ABC_TRANSPORTER_2"/>
    <property type="match status" value="1"/>
</dbReference>
<evidence type="ECO:0000259" key="3">
    <source>
        <dbReference type="PROSITE" id="PS50893"/>
    </source>
</evidence>
<dbReference type="AlphaFoldDB" id="A0A849KW07"/>
<dbReference type="InterPro" id="IPR003439">
    <property type="entry name" value="ABC_transporter-like_ATP-bd"/>
</dbReference>
<dbReference type="RefSeq" id="WP_343035138.1">
    <property type="nucleotide sequence ID" value="NZ_JABFBC010000001.1"/>
</dbReference>
<dbReference type="SUPFAM" id="SSF52540">
    <property type="entry name" value="P-loop containing nucleoside triphosphate hydrolases"/>
    <property type="match status" value="1"/>
</dbReference>
<dbReference type="GO" id="GO:0005886">
    <property type="term" value="C:plasma membrane"/>
    <property type="evidence" value="ECO:0007669"/>
    <property type="project" value="TreeGrafter"/>
</dbReference>
<dbReference type="GO" id="GO:0022857">
    <property type="term" value="F:transmembrane transporter activity"/>
    <property type="evidence" value="ECO:0007669"/>
    <property type="project" value="TreeGrafter"/>
</dbReference>